<sequence>MASSGSEEKPDLHVMIIGAGVTGLLIAQGLKNNGISFSIFESESTSSRPRSREWGMSIHWSRPLLKELLPDELLDKIREAQVDPSYDTSNPKGYAVPFYNAKTGEHIVDIPMVNAIRVSRRKMRALCAEGIDILYGKKLVSLTSTPSDVTGTFADGTTATGSICIGTDGAQSAVRQLALPGETGRAIPLEVVLYNLNVCYGDAEKSKAVRSVHFMNSVALHPEKNLSIWTSIQDVPDANKPETWQYQIMPTWLADGKTHEGGAKGLVELKEVAAHLAEPWKSSLLWIPDDTDVTYSSVSYWPTIEWDSQHGTLTLAGDSAHPVPPHRGQGLNHGIADAHNFIKAVLDIKNGTRTKGVAIEEYNAELVKRGADEVETSRRNALLVHDFEKFMDSPVLNKQGYGKSKVN</sequence>
<evidence type="ECO:0000256" key="1">
    <source>
        <dbReference type="ARBA" id="ARBA00001974"/>
    </source>
</evidence>
<dbReference type="Pfam" id="PF01494">
    <property type="entry name" value="FAD_binding_3"/>
    <property type="match status" value="1"/>
</dbReference>
<dbReference type="AlphaFoldDB" id="A0A2J6SR32"/>
<evidence type="ECO:0000256" key="2">
    <source>
        <dbReference type="ARBA" id="ARBA00022630"/>
    </source>
</evidence>
<keyword evidence="2" id="KW-0285">Flavoprotein</keyword>
<dbReference type="PRINTS" id="PR00420">
    <property type="entry name" value="RNGMNOXGNASE"/>
</dbReference>
<organism evidence="7 8">
    <name type="scientific">Hyaloscypha bicolor E</name>
    <dbReference type="NCBI Taxonomy" id="1095630"/>
    <lineage>
        <taxon>Eukaryota</taxon>
        <taxon>Fungi</taxon>
        <taxon>Dikarya</taxon>
        <taxon>Ascomycota</taxon>
        <taxon>Pezizomycotina</taxon>
        <taxon>Leotiomycetes</taxon>
        <taxon>Helotiales</taxon>
        <taxon>Hyaloscyphaceae</taxon>
        <taxon>Hyaloscypha</taxon>
        <taxon>Hyaloscypha bicolor</taxon>
    </lineage>
</organism>
<dbReference type="InterPro" id="IPR002938">
    <property type="entry name" value="FAD-bd"/>
</dbReference>
<dbReference type="GO" id="GO:0004497">
    <property type="term" value="F:monooxygenase activity"/>
    <property type="evidence" value="ECO:0007669"/>
    <property type="project" value="UniProtKB-KW"/>
</dbReference>
<keyword evidence="8" id="KW-1185">Reference proteome</keyword>
<gene>
    <name evidence="7" type="ORF">K444DRAFT_668238</name>
</gene>
<keyword evidence="3" id="KW-0274">FAD</keyword>
<evidence type="ECO:0000256" key="3">
    <source>
        <dbReference type="ARBA" id="ARBA00022827"/>
    </source>
</evidence>
<keyword evidence="4" id="KW-0560">Oxidoreductase</keyword>
<dbReference type="PANTHER" id="PTHR47178:SF2">
    <property type="entry name" value="FAD-BINDING DOMAIN-CONTAINING PROTEIN"/>
    <property type="match status" value="1"/>
</dbReference>
<evidence type="ECO:0000313" key="7">
    <source>
        <dbReference type="EMBL" id="PMD53242.1"/>
    </source>
</evidence>
<protein>
    <submittedName>
        <fullName evidence="7">FAD/NAD(P)-binding domain-containing protein</fullName>
    </submittedName>
</protein>
<feature type="domain" description="FAD-binding" evidence="6">
    <location>
        <begin position="12"/>
        <end position="370"/>
    </location>
</feature>
<dbReference type="STRING" id="1095630.A0A2J6SR32"/>
<dbReference type="Proteomes" id="UP000235371">
    <property type="component" value="Unassembled WGS sequence"/>
</dbReference>
<dbReference type="GO" id="GO:0071949">
    <property type="term" value="F:FAD binding"/>
    <property type="evidence" value="ECO:0007669"/>
    <property type="project" value="InterPro"/>
</dbReference>
<evidence type="ECO:0000256" key="5">
    <source>
        <dbReference type="ARBA" id="ARBA00023033"/>
    </source>
</evidence>
<dbReference type="PANTHER" id="PTHR47178">
    <property type="entry name" value="MONOOXYGENASE, FAD-BINDING"/>
    <property type="match status" value="1"/>
</dbReference>
<evidence type="ECO:0000256" key="4">
    <source>
        <dbReference type="ARBA" id="ARBA00023002"/>
    </source>
</evidence>
<dbReference type="SUPFAM" id="SSF51905">
    <property type="entry name" value="FAD/NAD(P)-binding domain"/>
    <property type="match status" value="1"/>
</dbReference>
<dbReference type="GeneID" id="36595461"/>
<accession>A0A2J6SR32</accession>
<dbReference type="InParanoid" id="A0A2J6SR32"/>
<evidence type="ECO:0000259" key="6">
    <source>
        <dbReference type="Pfam" id="PF01494"/>
    </source>
</evidence>
<evidence type="ECO:0000313" key="8">
    <source>
        <dbReference type="Proteomes" id="UP000235371"/>
    </source>
</evidence>
<proteinExistence type="predicted"/>
<comment type="cofactor">
    <cofactor evidence="1">
        <name>FAD</name>
        <dbReference type="ChEBI" id="CHEBI:57692"/>
    </cofactor>
</comment>
<dbReference type="InterPro" id="IPR036188">
    <property type="entry name" value="FAD/NAD-bd_sf"/>
</dbReference>
<keyword evidence="5" id="KW-0503">Monooxygenase</keyword>
<reference evidence="7 8" key="1">
    <citation type="submission" date="2016-04" db="EMBL/GenBank/DDBJ databases">
        <title>A degradative enzymes factory behind the ericoid mycorrhizal symbiosis.</title>
        <authorList>
            <consortium name="DOE Joint Genome Institute"/>
            <person name="Martino E."/>
            <person name="Morin E."/>
            <person name="Grelet G."/>
            <person name="Kuo A."/>
            <person name="Kohler A."/>
            <person name="Daghino S."/>
            <person name="Barry K."/>
            <person name="Choi C."/>
            <person name="Cichocki N."/>
            <person name="Clum A."/>
            <person name="Copeland A."/>
            <person name="Hainaut M."/>
            <person name="Haridas S."/>
            <person name="Labutti K."/>
            <person name="Lindquist E."/>
            <person name="Lipzen A."/>
            <person name="Khouja H.-R."/>
            <person name="Murat C."/>
            <person name="Ohm R."/>
            <person name="Olson A."/>
            <person name="Spatafora J."/>
            <person name="Veneault-Fourrey C."/>
            <person name="Henrissat B."/>
            <person name="Grigoriev I."/>
            <person name="Martin F."/>
            <person name="Perotto S."/>
        </authorList>
    </citation>
    <scope>NUCLEOTIDE SEQUENCE [LARGE SCALE GENOMIC DNA]</scope>
    <source>
        <strain evidence="7 8">E</strain>
    </source>
</reference>
<dbReference type="EMBL" id="KZ613887">
    <property type="protein sequence ID" value="PMD53242.1"/>
    <property type="molecule type" value="Genomic_DNA"/>
</dbReference>
<name>A0A2J6SR32_9HELO</name>
<dbReference type="Gene3D" id="3.50.50.60">
    <property type="entry name" value="FAD/NAD(P)-binding domain"/>
    <property type="match status" value="1"/>
</dbReference>
<dbReference type="OrthoDB" id="47494at2759"/>
<dbReference type="RefSeq" id="XP_024730146.1">
    <property type="nucleotide sequence ID" value="XM_024887385.1"/>
</dbReference>